<reference evidence="2" key="1">
    <citation type="submission" date="2014-09" db="EMBL/GenBank/DDBJ databases">
        <authorList>
            <person name="Magalhaes I.L.F."/>
            <person name="Oliveira U."/>
            <person name="Santos F.R."/>
            <person name="Vidigal T.H.D.A."/>
            <person name="Brescovit A.D."/>
            <person name="Santos A.J."/>
        </authorList>
    </citation>
    <scope>NUCLEOTIDE SEQUENCE</scope>
    <source>
        <tissue evidence="2">Shoot tissue taken approximately 20 cm above the soil surface</tissue>
    </source>
</reference>
<accession>A0A0A9EGL7</accession>
<feature type="compositionally biased region" description="Low complexity" evidence="1">
    <location>
        <begin position="26"/>
        <end position="37"/>
    </location>
</feature>
<organism evidence="2">
    <name type="scientific">Arundo donax</name>
    <name type="common">Giant reed</name>
    <name type="synonym">Donax arundinaceus</name>
    <dbReference type="NCBI Taxonomy" id="35708"/>
    <lineage>
        <taxon>Eukaryota</taxon>
        <taxon>Viridiplantae</taxon>
        <taxon>Streptophyta</taxon>
        <taxon>Embryophyta</taxon>
        <taxon>Tracheophyta</taxon>
        <taxon>Spermatophyta</taxon>
        <taxon>Magnoliopsida</taxon>
        <taxon>Liliopsida</taxon>
        <taxon>Poales</taxon>
        <taxon>Poaceae</taxon>
        <taxon>PACMAD clade</taxon>
        <taxon>Arundinoideae</taxon>
        <taxon>Arundineae</taxon>
        <taxon>Arundo</taxon>
    </lineage>
</organism>
<feature type="region of interest" description="Disordered" evidence="1">
    <location>
        <begin position="1"/>
        <end position="97"/>
    </location>
</feature>
<feature type="region of interest" description="Disordered" evidence="1">
    <location>
        <begin position="120"/>
        <end position="139"/>
    </location>
</feature>
<feature type="compositionally biased region" description="Low complexity" evidence="1">
    <location>
        <begin position="56"/>
        <end position="80"/>
    </location>
</feature>
<sequence length="139" mass="14027">MVSRMVTECPQAGLSDSGAHTWTSQRPPATRASTRAARPGDRIPPAQVSRTTGLVGAPSPAGESEASAAGATPSASAVEAVLTSSAGGGRRAASTDWRLETSADGRWLRFGASSPEFASIGFASEEGVGDGGREGGVRR</sequence>
<protein>
    <submittedName>
        <fullName evidence="2">Uncharacterized protein</fullName>
    </submittedName>
</protein>
<name>A0A0A9EGL7_ARUDO</name>
<reference evidence="2" key="2">
    <citation type="journal article" date="2015" name="Data Brief">
        <title>Shoot transcriptome of the giant reed, Arundo donax.</title>
        <authorList>
            <person name="Barrero R.A."/>
            <person name="Guerrero F.D."/>
            <person name="Moolhuijzen P."/>
            <person name="Goolsby J.A."/>
            <person name="Tidwell J."/>
            <person name="Bellgard S.E."/>
            <person name="Bellgard M.I."/>
        </authorList>
    </citation>
    <scope>NUCLEOTIDE SEQUENCE</scope>
    <source>
        <tissue evidence="2">Shoot tissue taken approximately 20 cm above the soil surface</tissue>
    </source>
</reference>
<dbReference type="AlphaFoldDB" id="A0A0A9EGL7"/>
<evidence type="ECO:0000313" key="2">
    <source>
        <dbReference type="EMBL" id="JAD98123.1"/>
    </source>
</evidence>
<proteinExistence type="predicted"/>
<evidence type="ECO:0000256" key="1">
    <source>
        <dbReference type="SAM" id="MobiDB-lite"/>
    </source>
</evidence>
<dbReference type="EMBL" id="GBRH01199772">
    <property type="protein sequence ID" value="JAD98123.1"/>
    <property type="molecule type" value="Transcribed_RNA"/>
</dbReference>